<dbReference type="SMART" id="SM00546">
    <property type="entry name" value="CUE"/>
    <property type="match status" value="1"/>
</dbReference>
<keyword evidence="1 2" id="KW-0833">Ubl conjugation pathway</keyword>
<evidence type="ECO:0000256" key="1">
    <source>
        <dbReference type="ARBA" id="ARBA00022786"/>
    </source>
</evidence>
<proteinExistence type="predicted"/>
<dbReference type="CDD" id="cd14279">
    <property type="entry name" value="CUE"/>
    <property type="match status" value="1"/>
</dbReference>
<keyword evidence="4" id="KW-0436">Ligase</keyword>
<protein>
    <submittedName>
        <fullName evidence="4">E3 ubiquitin- ligase UPL2-like</fullName>
    </submittedName>
</protein>
<comment type="caution">
    <text evidence="2">Lacks conserved residue(s) required for the propagation of feature annotation.</text>
</comment>
<accession>A0A6S7HL07</accession>
<feature type="region of interest" description="Disordered" evidence="3">
    <location>
        <begin position="169"/>
        <end position="188"/>
    </location>
</feature>
<dbReference type="SUPFAM" id="SSF56204">
    <property type="entry name" value="Hect, E3 ligase catalytic domain"/>
    <property type="match status" value="1"/>
</dbReference>
<dbReference type="Pfam" id="PF02845">
    <property type="entry name" value="CUE"/>
    <property type="match status" value="1"/>
</dbReference>
<evidence type="ECO:0000313" key="5">
    <source>
        <dbReference type="Proteomes" id="UP001152795"/>
    </source>
</evidence>
<dbReference type="GO" id="GO:0043130">
    <property type="term" value="F:ubiquitin binding"/>
    <property type="evidence" value="ECO:0007669"/>
    <property type="project" value="InterPro"/>
</dbReference>
<evidence type="ECO:0000256" key="2">
    <source>
        <dbReference type="PROSITE-ProRule" id="PRU00104"/>
    </source>
</evidence>
<dbReference type="InterPro" id="IPR000569">
    <property type="entry name" value="HECT_dom"/>
</dbReference>
<evidence type="ECO:0000313" key="4">
    <source>
        <dbReference type="EMBL" id="CAB4005954.1"/>
    </source>
</evidence>
<dbReference type="InterPro" id="IPR035983">
    <property type="entry name" value="Hect_E3_ubiquitin_ligase"/>
</dbReference>
<sequence>MNFWTLKNKLIFVSIETFPTPQSNHLRRVPLPAPDHAAPSKEAAEYLLVMLIFDYNTQNNIQSSSSEDEMIASTSYYDIRDLIKGATETAHTSTEKAVSSTQNASLSTEKASLSSEMVSSLSNSSECLASDVQMLREVLPNIDRQKISDTLVASGMDLEKAINKILSESASEEAEHSHEDDTDDPELAVNPFGQELDMCLDRNKDILEQAVRKYKHPSFDTTRPLNVAFQDEPGVDAGGVTREYFSLLMQRLENQTGTLKLFEGTRGHLVPMHNYYLSGGLFVMVGKMILHASLNKCNGMAGLSQAAVTYIISGSCNAVVEHIVLDDIPDPVMWA</sequence>
<dbReference type="GO" id="GO:0004842">
    <property type="term" value="F:ubiquitin-protein transferase activity"/>
    <property type="evidence" value="ECO:0007669"/>
    <property type="project" value="InterPro"/>
</dbReference>
<dbReference type="InterPro" id="IPR003892">
    <property type="entry name" value="CUE"/>
</dbReference>
<dbReference type="SUPFAM" id="SSF46934">
    <property type="entry name" value="UBA-like"/>
    <property type="match status" value="1"/>
</dbReference>
<dbReference type="AlphaFoldDB" id="A0A6S7HL07"/>
<dbReference type="PROSITE" id="PS51140">
    <property type="entry name" value="CUE"/>
    <property type="match status" value="1"/>
</dbReference>
<comment type="caution">
    <text evidence="4">The sequence shown here is derived from an EMBL/GenBank/DDBJ whole genome shotgun (WGS) entry which is preliminary data.</text>
</comment>
<dbReference type="InterPro" id="IPR009060">
    <property type="entry name" value="UBA-like_sf"/>
</dbReference>
<reference evidence="4" key="1">
    <citation type="submission" date="2020-04" db="EMBL/GenBank/DDBJ databases">
        <authorList>
            <person name="Alioto T."/>
            <person name="Alioto T."/>
            <person name="Gomez Garrido J."/>
        </authorList>
    </citation>
    <scope>NUCLEOTIDE SEQUENCE</scope>
    <source>
        <strain evidence="4">A484AB</strain>
    </source>
</reference>
<organism evidence="4 5">
    <name type="scientific">Paramuricea clavata</name>
    <name type="common">Red gorgonian</name>
    <name type="synonym">Violescent sea-whip</name>
    <dbReference type="NCBI Taxonomy" id="317549"/>
    <lineage>
        <taxon>Eukaryota</taxon>
        <taxon>Metazoa</taxon>
        <taxon>Cnidaria</taxon>
        <taxon>Anthozoa</taxon>
        <taxon>Octocorallia</taxon>
        <taxon>Malacalcyonacea</taxon>
        <taxon>Plexauridae</taxon>
        <taxon>Paramuricea</taxon>
    </lineage>
</organism>
<dbReference type="PROSITE" id="PS50237">
    <property type="entry name" value="HECT"/>
    <property type="match status" value="1"/>
</dbReference>
<keyword evidence="5" id="KW-1185">Reference proteome</keyword>
<dbReference type="EMBL" id="CACRXK020005368">
    <property type="protein sequence ID" value="CAB4005954.1"/>
    <property type="molecule type" value="Genomic_DNA"/>
</dbReference>
<name>A0A6S7HL07_PARCT</name>
<dbReference type="OrthoDB" id="5948939at2759"/>
<dbReference type="Proteomes" id="UP001152795">
    <property type="component" value="Unassembled WGS sequence"/>
</dbReference>
<evidence type="ECO:0000256" key="3">
    <source>
        <dbReference type="SAM" id="MobiDB-lite"/>
    </source>
</evidence>
<dbReference type="Gene3D" id="3.90.1750.10">
    <property type="entry name" value="Hect, E3 ligase catalytic domains"/>
    <property type="match status" value="1"/>
</dbReference>
<gene>
    <name evidence="4" type="ORF">PACLA_8A051468</name>
</gene>
<dbReference type="GO" id="GO:0016874">
    <property type="term" value="F:ligase activity"/>
    <property type="evidence" value="ECO:0007669"/>
    <property type="project" value="UniProtKB-KW"/>
</dbReference>